<evidence type="ECO:0000313" key="1">
    <source>
        <dbReference type="EMBL" id="GAA1963568.1"/>
    </source>
</evidence>
<organism evidence="1 2">
    <name type="scientific">Microbacterium deminutum</name>
    <dbReference type="NCBI Taxonomy" id="344164"/>
    <lineage>
        <taxon>Bacteria</taxon>
        <taxon>Bacillati</taxon>
        <taxon>Actinomycetota</taxon>
        <taxon>Actinomycetes</taxon>
        <taxon>Micrococcales</taxon>
        <taxon>Microbacteriaceae</taxon>
        <taxon>Microbacterium</taxon>
    </lineage>
</organism>
<dbReference type="InterPro" id="IPR012349">
    <property type="entry name" value="Split_barrel_FMN-bd"/>
</dbReference>
<dbReference type="Pfam" id="PF12900">
    <property type="entry name" value="Pyridox_ox_2"/>
    <property type="match status" value="1"/>
</dbReference>
<dbReference type="Proteomes" id="UP001499933">
    <property type="component" value="Unassembled WGS sequence"/>
</dbReference>
<dbReference type="SUPFAM" id="SSF50475">
    <property type="entry name" value="FMN-binding split barrel"/>
    <property type="match status" value="1"/>
</dbReference>
<keyword evidence="2" id="KW-1185">Reference proteome</keyword>
<comment type="caution">
    <text evidence="1">The sequence shown here is derived from an EMBL/GenBank/DDBJ whole genome shotgun (WGS) entry which is preliminary data.</text>
</comment>
<reference evidence="1 2" key="1">
    <citation type="journal article" date="2019" name="Int. J. Syst. Evol. Microbiol.">
        <title>The Global Catalogue of Microorganisms (GCM) 10K type strain sequencing project: providing services to taxonomists for standard genome sequencing and annotation.</title>
        <authorList>
            <consortium name="The Broad Institute Genomics Platform"/>
            <consortium name="The Broad Institute Genome Sequencing Center for Infectious Disease"/>
            <person name="Wu L."/>
            <person name="Ma J."/>
        </authorList>
    </citation>
    <scope>NUCLEOTIDE SEQUENCE [LARGE SCALE GENOMIC DNA]</scope>
    <source>
        <strain evidence="1 2">JCM 14901</strain>
    </source>
</reference>
<protein>
    <submittedName>
        <fullName evidence="1">Pyridoxamine 5'-phosphate oxidase family protein</fullName>
    </submittedName>
</protein>
<name>A0ABN2R4K0_9MICO</name>
<dbReference type="InterPro" id="IPR024747">
    <property type="entry name" value="Pyridox_Oxase-rel"/>
</dbReference>
<sequence length="150" mass="16597">MNKTDDAVVSALSEEECWNLLARRQLGRIAVAVDGEPDIFPVNYVIDGPRVLFRTAPGSKLAELTINPQVAFEVDEYDDTSAASVVLKGIASRLELQREIDAADALPLSPWIPTLKYRWVRIAPVSITGVRFERGPEPDRYVASANDAWT</sequence>
<proteinExistence type="predicted"/>
<gene>
    <name evidence="1" type="ORF">GCM10009776_27830</name>
</gene>
<accession>A0ABN2R4K0</accession>
<evidence type="ECO:0000313" key="2">
    <source>
        <dbReference type="Proteomes" id="UP001499933"/>
    </source>
</evidence>
<dbReference type="EMBL" id="BAAAOG010000006">
    <property type="protein sequence ID" value="GAA1963568.1"/>
    <property type="molecule type" value="Genomic_DNA"/>
</dbReference>
<dbReference type="RefSeq" id="WP_344095654.1">
    <property type="nucleotide sequence ID" value="NZ_BAAAOG010000006.1"/>
</dbReference>
<dbReference type="Gene3D" id="2.30.110.10">
    <property type="entry name" value="Electron Transport, Fmn-binding Protein, Chain A"/>
    <property type="match status" value="1"/>
</dbReference>